<keyword evidence="5" id="KW-0732">Signal</keyword>
<feature type="binding site" evidence="3">
    <location>
        <position position="82"/>
    </location>
    <ligand>
        <name>Cu cation</name>
        <dbReference type="ChEBI" id="CHEBI:23378"/>
    </ligand>
</feature>
<evidence type="ECO:0000256" key="4">
    <source>
        <dbReference type="PIRSR" id="PIRSR603782-2"/>
    </source>
</evidence>
<evidence type="ECO:0000256" key="1">
    <source>
        <dbReference type="ARBA" id="ARBA00010996"/>
    </source>
</evidence>
<gene>
    <name evidence="7" type="ORF">JJ685_17860</name>
</gene>
<evidence type="ECO:0000313" key="8">
    <source>
        <dbReference type="Proteomes" id="UP000599109"/>
    </source>
</evidence>
<evidence type="ECO:0000259" key="6">
    <source>
        <dbReference type="PROSITE" id="PS51352"/>
    </source>
</evidence>
<keyword evidence="4" id="KW-1015">Disulfide bond</keyword>
<evidence type="ECO:0000256" key="2">
    <source>
        <dbReference type="ARBA" id="ARBA00023008"/>
    </source>
</evidence>
<feature type="disulfide bond" description="Redox-active" evidence="4">
    <location>
        <begin position="82"/>
        <end position="86"/>
    </location>
</feature>
<organism evidence="7 8">
    <name type="scientific">Ramlibacter monticola</name>
    <dbReference type="NCBI Taxonomy" id="1926872"/>
    <lineage>
        <taxon>Bacteria</taxon>
        <taxon>Pseudomonadati</taxon>
        <taxon>Pseudomonadota</taxon>
        <taxon>Betaproteobacteria</taxon>
        <taxon>Burkholderiales</taxon>
        <taxon>Comamonadaceae</taxon>
        <taxon>Ramlibacter</taxon>
    </lineage>
</organism>
<reference evidence="7 8" key="1">
    <citation type="journal article" date="2017" name="Int. J. Syst. Evol. Microbiol.">
        <title>Ramlibacter monticola sp. nov., isolated from forest soil.</title>
        <authorList>
            <person name="Chaudhary D.K."/>
            <person name="Kim J."/>
        </authorList>
    </citation>
    <scope>NUCLEOTIDE SEQUENCE [LARGE SCALE GENOMIC DNA]</scope>
    <source>
        <strain evidence="7 8">KACC 19175</strain>
    </source>
</reference>
<protein>
    <submittedName>
        <fullName evidence="7">SCO family protein</fullName>
    </submittedName>
</protein>
<comment type="caution">
    <text evidence="7">The sequence shown here is derived from an EMBL/GenBank/DDBJ whole genome shotgun (WGS) entry which is preliminary data.</text>
</comment>
<accession>A0A936Z176</accession>
<feature type="chain" id="PRO_5036790648" evidence="5">
    <location>
        <begin position="28"/>
        <end position="211"/>
    </location>
</feature>
<keyword evidence="3" id="KW-0479">Metal-binding</keyword>
<evidence type="ECO:0000256" key="3">
    <source>
        <dbReference type="PIRSR" id="PIRSR603782-1"/>
    </source>
</evidence>
<dbReference type="InterPro" id="IPR036249">
    <property type="entry name" value="Thioredoxin-like_sf"/>
</dbReference>
<dbReference type="Gene3D" id="3.40.30.10">
    <property type="entry name" value="Glutaredoxin"/>
    <property type="match status" value="1"/>
</dbReference>
<evidence type="ECO:0000256" key="5">
    <source>
        <dbReference type="SAM" id="SignalP"/>
    </source>
</evidence>
<dbReference type="Proteomes" id="UP000599109">
    <property type="component" value="Unassembled WGS sequence"/>
</dbReference>
<dbReference type="Pfam" id="PF02630">
    <property type="entry name" value="SCO1-SenC"/>
    <property type="match status" value="1"/>
</dbReference>
<sequence>MKHTFLRGALAMVAALALTTVATGVCAHDGAHHGAQEARAPSTVRIKLPDSLVVDQHGKAARFKSDIVGDRLVLVTFVYTTCTTVCPPLSALFADLQQRLGDKVGREVALVTITVDPVRDTPLRLKAYAAQYNAGPGWSFLTGRKQAIDEVLTALGVYTPNFADHPSVVLVGDPRSGEWTRFFGFPSSDQLLARVGQLQAAREGAPLAKNN</sequence>
<dbReference type="InterPro" id="IPR013766">
    <property type="entry name" value="Thioredoxin_domain"/>
</dbReference>
<comment type="similarity">
    <text evidence="1">Belongs to the SCO1/2 family.</text>
</comment>
<proteinExistence type="inferred from homology"/>
<evidence type="ECO:0000313" key="7">
    <source>
        <dbReference type="EMBL" id="MBL0393009.1"/>
    </source>
</evidence>
<keyword evidence="2 3" id="KW-0186">Copper</keyword>
<dbReference type="InterPro" id="IPR003782">
    <property type="entry name" value="SCO1/SenC"/>
</dbReference>
<feature type="binding site" evidence="3">
    <location>
        <position position="86"/>
    </location>
    <ligand>
        <name>Cu cation</name>
        <dbReference type="ChEBI" id="CHEBI:23378"/>
    </ligand>
</feature>
<name>A0A936Z176_9BURK</name>
<keyword evidence="8" id="KW-1185">Reference proteome</keyword>
<dbReference type="AlphaFoldDB" id="A0A936Z176"/>
<dbReference type="PANTHER" id="PTHR12151">
    <property type="entry name" value="ELECTRON TRANSPORT PROTIN SCO1/SENC FAMILY MEMBER"/>
    <property type="match status" value="1"/>
</dbReference>
<dbReference type="PROSITE" id="PS51352">
    <property type="entry name" value="THIOREDOXIN_2"/>
    <property type="match status" value="1"/>
</dbReference>
<dbReference type="EMBL" id="JAEQNE010000004">
    <property type="protein sequence ID" value="MBL0393009.1"/>
    <property type="molecule type" value="Genomic_DNA"/>
</dbReference>
<dbReference type="PANTHER" id="PTHR12151:SF25">
    <property type="entry name" value="LINALOOL DEHYDRATASE_ISOMERASE DOMAIN-CONTAINING PROTEIN"/>
    <property type="match status" value="1"/>
</dbReference>
<dbReference type="SUPFAM" id="SSF52833">
    <property type="entry name" value="Thioredoxin-like"/>
    <property type="match status" value="1"/>
</dbReference>
<feature type="domain" description="Thioredoxin" evidence="6">
    <location>
        <begin position="42"/>
        <end position="200"/>
    </location>
</feature>
<dbReference type="RefSeq" id="WP_201675671.1">
    <property type="nucleotide sequence ID" value="NZ_JAEQNE010000004.1"/>
</dbReference>
<feature type="signal peptide" evidence="5">
    <location>
        <begin position="1"/>
        <end position="27"/>
    </location>
</feature>
<dbReference type="GO" id="GO:0046872">
    <property type="term" value="F:metal ion binding"/>
    <property type="evidence" value="ECO:0007669"/>
    <property type="project" value="UniProtKB-KW"/>
</dbReference>
<dbReference type="CDD" id="cd02968">
    <property type="entry name" value="SCO"/>
    <property type="match status" value="1"/>
</dbReference>